<sequence>NKKDSSVKADDNELIFVVEQKLFFYCNNRWTSLLARTCKNTPRFGHELLSFTSLMAKPSEDDRGDGLTCRWLDFRHNTHRLVLFVLL</sequence>
<keyword evidence="2" id="KW-1185">Reference proteome</keyword>
<name>A0AAD8E918_DIPPU</name>
<dbReference type="AlphaFoldDB" id="A0AAD8E918"/>
<reference evidence="1" key="1">
    <citation type="journal article" date="2023" name="IScience">
        <title>Live-bearing cockroach genome reveals convergent evolutionary mechanisms linked to viviparity in insects and beyond.</title>
        <authorList>
            <person name="Fouks B."/>
            <person name="Harrison M.C."/>
            <person name="Mikhailova A.A."/>
            <person name="Marchal E."/>
            <person name="English S."/>
            <person name="Carruthers M."/>
            <person name="Jennings E.C."/>
            <person name="Chiamaka E.L."/>
            <person name="Frigard R.A."/>
            <person name="Pippel M."/>
            <person name="Attardo G.M."/>
            <person name="Benoit J.B."/>
            <person name="Bornberg-Bauer E."/>
            <person name="Tobe S.S."/>
        </authorList>
    </citation>
    <scope>NUCLEOTIDE SEQUENCE</scope>
    <source>
        <strain evidence="1">Stay&amp;Tobe</strain>
    </source>
</reference>
<dbReference type="Proteomes" id="UP001233999">
    <property type="component" value="Unassembled WGS sequence"/>
</dbReference>
<feature type="non-terminal residue" evidence="1">
    <location>
        <position position="1"/>
    </location>
</feature>
<proteinExistence type="predicted"/>
<protein>
    <submittedName>
        <fullName evidence="1">Uncharacterized protein</fullName>
    </submittedName>
</protein>
<comment type="caution">
    <text evidence="1">The sequence shown here is derived from an EMBL/GenBank/DDBJ whole genome shotgun (WGS) entry which is preliminary data.</text>
</comment>
<evidence type="ECO:0000313" key="2">
    <source>
        <dbReference type="Proteomes" id="UP001233999"/>
    </source>
</evidence>
<dbReference type="EMBL" id="JASPKZ010007888">
    <property type="protein sequence ID" value="KAJ9581578.1"/>
    <property type="molecule type" value="Genomic_DNA"/>
</dbReference>
<feature type="non-terminal residue" evidence="1">
    <location>
        <position position="87"/>
    </location>
</feature>
<reference evidence="1" key="2">
    <citation type="submission" date="2023-05" db="EMBL/GenBank/DDBJ databases">
        <authorList>
            <person name="Fouks B."/>
        </authorList>
    </citation>
    <scope>NUCLEOTIDE SEQUENCE</scope>
    <source>
        <strain evidence="1">Stay&amp;Tobe</strain>
        <tissue evidence="1">Testes</tissue>
    </source>
</reference>
<accession>A0AAD8E918</accession>
<evidence type="ECO:0000313" key="1">
    <source>
        <dbReference type="EMBL" id="KAJ9581578.1"/>
    </source>
</evidence>
<organism evidence="1 2">
    <name type="scientific">Diploptera punctata</name>
    <name type="common">Pacific beetle cockroach</name>
    <dbReference type="NCBI Taxonomy" id="6984"/>
    <lineage>
        <taxon>Eukaryota</taxon>
        <taxon>Metazoa</taxon>
        <taxon>Ecdysozoa</taxon>
        <taxon>Arthropoda</taxon>
        <taxon>Hexapoda</taxon>
        <taxon>Insecta</taxon>
        <taxon>Pterygota</taxon>
        <taxon>Neoptera</taxon>
        <taxon>Polyneoptera</taxon>
        <taxon>Dictyoptera</taxon>
        <taxon>Blattodea</taxon>
        <taxon>Blaberoidea</taxon>
        <taxon>Blaberidae</taxon>
        <taxon>Diplopterinae</taxon>
        <taxon>Diploptera</taxon>
    </lineage>
</organism>
<gene>
    <name evidence="1" type="ORF">L9F63_023261</name>
</gene>